<gene>
    <name evidence="2" type="ORF">Q2T77_36640</name>
</gene>
<evidence type="ECO:0000256" key="1">
    <source>
        <dbReference type="SAM" id="MobiDB-lite"/>
    </source>
</evidence>
<dbReference type="Proteomes" id="UP001169027">
    <property type="component" value="Unassembled WGS sequence"/>
</dbReference>
<evidence type="ECO:0000313" key="3">
    <source>
        <dbReference type="Proteomes" id="UP001169027"/>
    </source>
</evidence>
<proteinExistence type="predicted"/>
<protein>
    <recommendedName>
        <fullName evidence="4">Stress-induced protein</fullName>
    </recommendedName>
</protein>
<feature type="compositionally biased region" description="Polar residues" evidence="1">
    <location>
        <begin position="26"/>
        <end position="36"/>
    </location>
</feature>
<dbReference type="EMBL" id="JAUKVY010000048">
    <property type="protein sequence ID" value="MDO1537776.1"/>
    <property type="molecule type" value="Genomic_DNA"/>
</dbReference>
<keyword evidence="3" id="KW-1185">Reference proteome</keyword>
<organism evidence="2 3">
    <name type="scientific">Variovorax ginsengisoli</name>
    <dbReference type="NCBI Taxonomy" id="363844"/>
    <lineage>
        <taxon>Bacteria</taxon>
        <taxon>Pseudomonadati</taxon>
        <taxon>Pseudomonadota</taxon>
        <taxon>Betaproteobacteria</taxon>
        <taxon>Burkholderiales</taxon>
        <taxon>Comamonadaceae</taxon>
        <taxon>Variovorax</taxon>
    </lineage>
</organism>
<feature type="compositionally biased region" description="Basic and acidic residues" evidence="1">
    <location>
        <begin position="43"/>
        <end position="53"/>
    </location>
</feature>
<accession>A0ABT8SFS0</accession>
<evidence type="ECO:0008006" key="4">
    <source>
        <dbReference type="Google" id="ProtNLM"/>
    </source>
</evidence>
<sequence>MTEGKHQPAVPSPAHEARLGDPGASSGRNIEQSRANGQDPPEEGSRMGREANKKSGFPGTPDIGTDAAQTEEAAGDDSARQ</sequence>
<dbReference type="RefSeq" id="WP_301816211.1">
    <property type="nucleotide sequence ID" value="NZ_JAUJZH010000048.1"/>
</dbReference>
<name>A0ABT8SFS0_9BURK</name>
<evidence type="ECO:0000313" key="2">
    <source>
        <dbReference type="EMBL" id="MDO1537776.1"/>
    </source>
</evidence>
<reference evidence="2" key="1">
    <citation type="submission" date="2023-06" db="EMBL/GenBank/DDBJ databases">
        <authorList>
            <person name="Jiang Y."/>
            <person name="Liu Q."/>
        </authorList>
    </citation>
    <scope>NUCLEOTIDE SEQUENCE</scope>
    <source>
        <strain evidence="2">CGMCC 1.12090</strain>
    </source>
</reference>
<comment type="caution">
    <text evidence="2">The sequence shown here is derived from an EMBL/GenBank/DDBJ whole genome shotgun (WGS) entry which is preliminary data.</text>
</comment>
<feature type="region of interest" description="Disordered" evidence="1">
    <location>
        <begin position="1"/>
        <end position="81"/>
    </location>
</feature>